<organism evidence="2 3">
    <name type="scientific">Buddleja alternifolia</name>
    <dbReference type="NCBI Taxonomy" id="168488"/>
    <lineage>
        <taxon>Eukaryota</taxon>
        <taxon>Viridiplantae</taxon>
        <taxon>Streptophyta</taxon>
        <taxon>Embryophyta</taxon>
        <taxon>Tracheophyta</taxon>
        <taxon>Spermatophyta</taxon>
        <taxon>Magnoliopsida</taxon>
        <taxon>eudicotyledons</taxon>
        <taxon>Gunneridae</taxon>
        <taxon>Pentapetalae</taxon>
        <taxon>asterids</taxon>
        <taxon>lamiids</taxon>
        <taxon>Lamiales</taxon>
        <taxon>Scrophulariaceae</taxon>
        <taxon>Buddlejeae</taxon>
        <taxon>Buddleja</taxon>
    </lineage>
</organism>
<reference evidence="2" key="1">
    <citation type="submission" date="2019-10" db="EMBL/GenBank/DDBJ databases">
        <authorList>
            <person name="Zhang R."/>
            <person name="Pan Y."/>
            <person name="Wang J."/>
            <person name="Ma R."/>
            <person name="Yu S."/>
        </authorList>
    </citation>
    <scope>NUCLEOTIDE SEQUENCE</scope>
    <source>
        <strain evidence="2">LA-IB0</strain>
        <tissue evidence="2">Leaf</tissue>
    </source>
</reference>
<dbReference type="AlphaFoldDB" id="A0AAV6WG65"/>
<gene>
    <name evidence="2" type="ORF">BUALT_Bualt16G0065700</name>
</gene>
<protein>
    <recommendedName>
        <fullName evidence="1">DUF4216 domain-containing protein</fullName>
    </recommendedName>
</protein>
<feature type="domain" description="DUF4216" evidence="1">
    <location>
        <begin position="51"/>
        <end position="106"/>
    </location>
</feature>
<evidence type="ECO:0000313" key="2">
    <source>
        <dbReference type="EMBL" id="KAG8367377.1"/>
    </source>
</evidence>
<evidence type="ECO:0000259" key="1">
    <source>
        <dbReference type="Pfam" id="PF13952"/>
    </source>
</evidence>
<dbReference type="PANTHER" id="PTHR48258">
    <property type="entry name" value="DUF4218 DOMAIN-CONTAINING PROTEIN-RELATED"/>
    <property type="match status" value="1"/>
</dbReference>
<name>A0AAV6WG65_9LAMI</name>
<evidence type="ECO:0000313" key="3">
    <source>
        <dbReference type="Proteomes" id="UP000826271"/>
    </source>
</evidence>
<dbReference type="InterPro" id="IPR025312">
    <property type="entry name" value="DUF4216"/>
</dbReference>
<comment type="caution">
    <text evidence="2">The sequence shown here is derived from an EMBL/GenBank/DDBJ whole genome shotgun (WGS) entry which is preliminary data.</text>
</comment>
<sequence>MECMNFCARYLRDVETKRNSLHIASIIKERRNASRKEIDIIHNHDWFKSYCDWVNNDKGGLVEDIHKFKLVNFSRLMYRNNLPSDEPFILSNQVEQVWYVSDPVDPDLSITITMARRDDFDVYSRMFETELYGNQELDDRIPLNDDDVNWVRDEVEGTKGVLNQSGSY</sequence>
<dbReference type="EMBL" id="WHWC01000016">
    <property type="protein sequence ID" value="KAG8367377.1"/>
    <property type="molecule type" value="Genomic_DNA"/>
</dbReference>
<accession>A0AAV6WG65</accession>
<proteinExistence type="predicted"/>
<keyword evidence="3" id="KW-1185">Reference proteome</keyword>
<dbReference type="Pfam" id="PF13952">
    <property type="entry name" value="DUF4216"/>
    <property type="match status" value="1"/>
</dbReference>
<dbReference type="Proteomes" id="UP000826271">
    <property type="component" value="Unassembled WGS sequence"/>
</dbReference>